<evidence type="ECO:0000313" key="2">
    <source>
        <dbReference type="Proteomes" id="UP001597233"/>
    </source>
</evidence>
<keyword evidence="2" id="KW-1185">Reference proteome</keyword>
<dbReference type="Proteomes" id="UP001597233">
    <property type="component" value="Unassembled WGS sequence"/>
</dbReference>
<organism evidence="1 2">
    <name type="scientific">Paenibacillus wenxiniae</name>
    <dbReference type="NCBI Taxonomy" id="1636843"/>
    <lineage>
        <taxon>Bacteria</taxon>
        <taxon>Bacillati</taxon>
        <taxon>Bacillota</taxon>
        <taxon>Bacilli</taxon>
        <taxon>Bacillales</taxon>
        <taxon>Paenibacillaceae</taxon>
        <taxon>Paenibacillus</taxon>
    </lineage>
</organism>
<evidence type="ECO:0000313" key="1">
    <source>
        <dbReference type="EMBL" id="MFD1885876.1"/>
    </source>
</evidence>
<dbReference type="EMBL" id="JBHUEH010000014">
    <property type="protein sequence ID" value="MFD1885876.1"/>
    <property type="molecule type" value="Genomic_DNA"/>
</dbReference>
<sequence>MRKTIIWSLVLLLFFVQIPMLSTSVAAEQYVPASGVKIDGIRGTNGIYYGKTYISFDSGIEYSMDQGHT</sequence>
<gene>
    <name evidence="1" type="ORF">ACFSC9_10090</name>
</gene>
<proteinExistence type="predicted"/>
<reference evidence="2" key="1">
    <citation type="journal article" date="2019" name="Int. J. Syst. Evol. Microbiol.">
        <title>The Global Catalogue of Microorganisms (GCM) 10K type strain sequencing project: providing services to taxonomists for standard genome sequencing and annotation.</title>
        <authorList>
            <consortium name="The Broad Institute Genomics Platform"/>
            <consortium name="The Broad Institute Genome Sequencing Center for Infectious Disease"/>
            <person name="Wu L."/>
            <person name="Ma J."/>
        </authorList>
    </citation>
    <scope>NUCLEOTIDE SEQUENCE [LARGE SCALE GENOMIC DNA]</scope>
    <source>
        <strain evidence="2">CCUG 54950</strain>
    </source>
</reference>
<comment type="caution">
    <text evidence="1">The sequence shown here is derived from an EMBL/GenBank/DDBJ whole genome shotgun (WGS) entry which is preliminary data.</text>
</comment>
<accession>A0ABW4RHU4</accession>
<protein>
    <submittedName>
        <fullName evidence="1">Uncharacterized protein</fullName>
    </submittedName>
</protein>
<dbReference type="RefSeq" id="WP_347324816.1">
    <property type="nucleotide sequence ID" value="NZ_JBCGUH010000004.1"/>
</dbReference>
<name>A0ABW4RHU4_9BACL</name>